<keyword evidence="1 2" id="KW-0238">DNA-binding</keyword>
<keyword evidence="5" id="KW-1185">Reference proteome</keyword>
<organism evidence="4 5">
    <name type="scientific">Arthrobacter bambusae</name>
    <dbReference type="NCBI Taxonomy" id="1338426"/>
    <lineage>
        <taxon>Bacteria</taxon>
        <taxon>Bacillati</taxon>
        <taxon>Actinomycetota</taxon>
        <taxon>Actinomycetes</taxon>
        <taxon>Micrococcales</taxon>
        <taxon>Micrococcaceae</taxon>
        <taxon>Arthrobacter</taxon>
    </lineage>
</organism>
<feature type="domain" description="HTH tetR-type" evidence="3">
    <location>
        <begin position="8"/>
        <end position="68"/>
    </location>
</feature>
<dbReference type="PROSITE" id="PS50977">
    <property type="entry name" value="HTH_TETR_2"/>
    <property type="match status" value="1"/>
</dbReference>
<evidence type="ECO:0000313" key="5">
    <source>
        <dbReference type="Proteomes" id="UP001549307"/>
    </source>
</evidence>
<evidence type="ECO:0000256" key="2">
    <source>
        <dbReference type="PROSITE-ProRule" id="PRU00335"/>
    </source>
</evidence>
<dbReference type="PANTHER" id="PTHR30055:SF223">
    <property type="entry name" value="HTH-TYPE TRANSCRIPTIONAL REGULATOR UIDR"/>
    <property type="match status" value="1"/>
</dbReference>
<dbReference type="PANTHER" id="PTHR30055">
    <property type="entry name" value="HTH-TYPE TRANSCRIPTIONAL REGULATOR RUTR"/>
    <property type="match status" value="1"/>
</dbReference>
<reference evidence="4 5" key="1">
    <citation type="submission" date="2024-06" db="EMBL/GenBank/DDBJ databases">
        <title>Sorghum-associated microbial communities from plants grown in Nebraska, USA.</title>
        <authorList>
            <person name="Schachtman D."/>
        </authorList>
    </citation>
    <scope>NUCLEOTIDE SEQUENCE [LARGE SCALE GENOMIC DNA]</scope>
    <source>
        <strain evidence="4 5">3552</strain>
    </source>
</reference>
<dbReference type="InterPro" id="IPR050109">
    <property type="entry name" value="HTH-type_TetR-like_transc_reg"/>
</dbReference>
<dbReference type="Pfam" id="PF00440">
    <property type="entry name" value="TetR_N"/>
    <property type="match status" value="1"/>
</dbReference>
<feature type="DNA-binding region" description="H-T-H motif" evidence="2">
    <location>
        <begin position="31"/>
        <end position="50"/>
    </location>
</feature>
<dbReference type="PRINTS" id="PR00455">
    <property type="entry name" value="HTHTETR"/>
</dbReference>
<dbReference type="GeneID" id="92751349"/>
<evidence type="ECO:0000256" key="1">
    <source>
        <dbReference type="ARBA" id="ARBA00023125"/>
    </source>
</evidence>
<evidence type="ECO:0000313" key="4">
    <source>
        <dbReference type="EMBL" id="MET4538620.1"/>
    </source>
</evidence>
<comment type="caution">
    <text evidence="4">The sequence shown here is derived from an EMBL/GenBank/DDBJ whole genome shotgun (WGS) entry which is preliminary data.</text>
</comment>
<dbReference type="InterPro" id="IPR009057">
    <property type="entry name" value="Homeodomain-like_sf"/>
</dbReference>
<protein>
    <submittedName>
        <fullName evidence="4">AcrR family transcriptional regulator</fullName>
    </submittedName>
</protein>
<dbReference type="RefSeq" id="WP_354226182.1">
    <property type="nucleotide sequence ID" value="NZ_JBEPSN010000001.1"/>
</dbReference>
<proteinExistence type="predicted"/>
<dbReference type="InterPro" id="IPR001647">
    <property type="entry name" value="HTH_TetR"/>
</dbReference>
<dbReference type="EMBL" id="JBEPSN010000001">
    <property type="protein sequence ID" value="MET4538620.1"/>
    <property type="molecule type" value="Genomic_DNA"/>
</dbReference>
<accession>A0ABV2P1I4</accession>
<sequence>MQVKMRREERREQLLTVAWSIVREGGADLLTLGRLAERAHVTKPVVYDHFPSRPALLMVLYKEFDDQQTVKLEHALRAAPRTLQGQAQAIASSHVDCVLAHGNELVSILGAVEGTPELERLKLGSEAAYADLCQAALRPYASKDQPSRASIIAILGAAEALAQAAVRQEIPRDEAIAEITTNIVLNLSR</sequence>
<gene>
    <name evidence="4" type="ORF">ABIE37_000375</name>
</gene>
<evidence type="ECO:0000259" key="3">
    <source>
        <dbReference type="PROSITE" id="PS50977"/>
    </source>
</evidence>
<dbReference type="Gene3D" id="1.10.357.10">
    <property type="entry name" value="Tetracycline Repressor, domain 2"/>
    <property type="match status" value="1"/>
</dbReference>
<dbReference type="Proteomes" id="UP001549307">
    <property type="component" value="Unassembled WGS sequence"/>
</dbReference>
<dbReference type="SUPFAM" id="SSF46689">
    <property type="entry name" value="Homeodomain-like"/>
    <property type="match status" value="1"/>
</dbReference>
<name>A0ABV2P1I4_9MICC</name>